<keyword evidence="1" id="KW-0472">Membrane</keyword>
<evidence type="ECO:0000313" key="3">
    <source>
        <dbReference type="Proteomes" id="UP000824111"/>
    </source>
</evidence>
<keyword evidence="1" id="KW-0812">Transmembrane</keyword>
<keyword evidence="1" id="KW-1133">Transmembrane helix</keyword>
<comment type="caution">
    <text evidence="2">The sequence shown here is derived from an EMBL/GenBank/DDBJ whole genome shotgun (WGS) entry which is preliminary data.</text>
</comment>
<dbReference type="Proteomes" id="UP000824111">
    <property type="component" value="Unassembled WGS sequence"/>
</dbReference>
<proteinExistence type="predicted"/>
<dbReference type="EMBL" id="DVND01000072">
    <property type="protein sequence ID" value="HIU48273.1"/>
    <property type="molecule type" value="Genomic_DNA"/>
</dbReference>
<feature type="transmembrane region" description="Helical" evidence="1">
    <location>
        <begin position="26"/>
        <end position="45"/>
    </location>
</feature>
<evidence type="ECO:0000256" key="1">
    <source>
        <dbReference type="SAM" id="Phobius"/>
    </source>
</evidence>
<gene>
    <name evidence="2" type="ORF">IAB04_02805</name>
</gene>
<evidence type="ECO:0000313" key="2">
    <source>
        <dbReference type="EMBL" id="HIU48273.1"/>
    </source>
</evidence>
<dbReference type="AlphaFoldDB" id="A0A9D1LUG0"/>
<reference evidence="2" key="1">
    <citation type="submission" date="2020-10" db="EMBL/GenBank/DDBJ databases">
        <authorList>
            <person name="Gilroy R."/>
        </authorList>
    </citation>
    <scope>NUCLEOTIDE SEQUENCE</scope>
    <source>
        <strain evidence="2">ChiSjej4B22-9803</strain>
    </source>
</reference>
<name>A0A9D1LUG0_9FIRM</name>
<reference evidence="2" key="2">
    <citation type="journal article" date="2021" name="PeerJ">
        <title>Extensive microbial diversity within the chicken gut microbiome revealed by metagenomics and culture.</title>
        <authorList>
            <person name="Gilroy R."/>
            <person name="Ravi A."/>
            <person name="Getino M."/>
            <person name="Pursley I."/>
            <person name="Horton D.L."/>
            <person name="Alikhan N.F."/>
            <person name="Baker D."/>
            <person name="Gharbi K."/>
            <person name="Hall N."/>
            <person name="Watson M."/>
            <person name="Adriaenssens E.M."/>
            <person name="Foster-Nyarko E."/>
            <person name="Jarju S."/>
            <person name="Secka A."/>
            <person name="Antonio M."/>
            <person name="Oren A."/>
            <person name="Chaudhuri R.R."/>
            <person name="La Ragione R."/>
            <person name="Hildebrand F."/>
            <person name="Pallen M.J."/>
        </authorList>
    </citation>
    <scope>NUCLEOTIDE SEQUENCE</scope>
    <source>
        <strain evidence="2">ChiSjej4B22-9803</strain>
    </source>
</reference>
<organism evidence="2 3">
    <name type="scientific">Candidatus Avimonoglobus intestinipullorum</name>
    <dbReference type="NCBI Taxonomy" id="2840699"/>
    <lineage>
        <taxon>Bacteria</taxon>
        <taxon>Bacillati</taxon>
        <taxon>Bacillota</taxon>
        <taxon>Clostridia</taxon>
        <taxon>Eubacteriales</taxon>
        <taxon>Candidatus Avimonoglobus</taxon>
    </lineage>
</organism>
<sequence length="221" mass="24925">MRAMEKYGTIPPKFTKDWWDYIWTYYKWYFVSAFIALILIVTTAVQCANRIDYDLTVSYVGDKYFDETAQEQVEAAMAEQIDDADGNGQKDVFFQLLNVGGTEQTDAQYQMAMQIKVSTEYAAGETFLYLCSKTELDSLLQTGSAGGLFVSTSEWMEEGGSDTEFAVDLEGNAFFEQYGIPTDGLYMAVRAIRADEAEEQVHVIRSANAVKLANYIINYQA</sequence>
<accession>A0A9D1LUG0</accession>
<protein>
    <submittedName>
        <fullName evidence="2">Uncharacterized protein</fullName>
    </submittedName>
</protein>